<gene>
    <name evidence="1" type="ORF">IAG42_35440</name>
</gene>
<protein>
    <submittedName>
        <fullName evidence="1">Uncharacterized protein</fullName>
    </submittedName>
</protein>
<reference evidence="1 2" key="1">
    <citation type="submission" date="2020-09" db="EMBL/GenBank/DDBJ databases">
        <title>A novel species.</title>
        <authorList>
            <person name="Gao J."/>
        </authorList>
    </citation>
    <scope>NUCLEOTIDE SEQUENCE [LARGE SCALE GENOMIC DNA]</scope>
    <source>
        <strain evidence="1 2">CRXT-Y-14</strain>
    </source>
</reference>
<proteinExistence type="predicted"/>
<keyword evidence="2" id="KW-1185">Reference proteome</keyword>
<dbReference type="RefSeq" id="WP_188341030.1">
    <property type="nucleotide sequence ID" value="NZ_CP061281.1"/>
</dbReference>
<evidence type="ECO:0000313" key="2">
    <source>
        <dbReference type="Proteomes" id="UP000516428"/>
    </source>
</evidence>
<dbReference type="EMBL" id="CP061281">
    <property type="protein sequence ID" value="QNS08369.1"/>
    <property type="molecule type" value="Genomic_DNA"/>
</dbReference>
<sequence length="133" mass="14751">MDQTSQARDELDLLGRSLRRQLVALITDLTVRVHLRRLSLDEPKIASFQPLRHHYAAEYQGKRPATTTAAETAARATSALRSAGWNVTTSQEDDDGVLWTVIAAHRDGSHIHVLTGKATLTVVFRGRTPERAL</sequence>
<dbReference type="KEGG" id="sxn:IAG42_35440"/>
<accession>A0A7H1BI14</accession>
<dbReference type="AlphaFoldDB" id="A0A7H1BI14"/>
<evidence type="ECO:0000313" key="1">
    <source>
        <dbReference type="EMBL" id="QNS08369.1"/>
    </source>
</evidence>
<name>A0A7H1BI14_9ACTN</name>
<organism evidence="1 2">
    <name type="scientific">Streptomyces xanthii</name>
    <dbReference type="NCBI Taxonomy" id="2768069"/>
    <lineage>
        <taxon>Bacteria</taxon>
        <taxon>Bacillati</taxon>
        <taxon>Actinomycetota</taxon>
        <taxon>Actinomycetes</taxon>
        <taxon>Kitasatosporales</taxon>
        <taxon>Streptomycetaceae</taxon>
        <taxon>Streptomyces</taxon>
    </lineage>
</organism>
<dbReference type="Proteomes" id="UP000516428">
    <property type="component" value="Chromosome"/>
</dbReference>